<dbReference type="Gene3D" id="3.40.50.150">
    <property type="entry name" value="Vaccinia Virus protein VP39"/>
    <property type="match status" value="1"/>
</dbReference>
<dbReference type="InterPro" id="IPR029063">
    <property type="entry name" value="SAM-dependent_MTases_sf"/>
</dbReference>
<sequence length="260" mass="29444">MYDQLEATLHDAFWEAEGAGAELGLLETFLNDHPGTALELGCGSGRLLLPLLEKGYFIEGLDNSADMLELCREHSGDHEPVLHQSGIEDFQTGATYAAITIPAFTLQLLPYEQLPAIFENIRRHLHPGGGLYITTFIPWAEITGELEEGEEFLDHETYFPDGRTARCHTRFQVKRISQQLIREHRYEILSPDGELLETSDSTHHLTWLWPREIAKLLTDAGFTLQKMIGDFESEAPCDEDAQIVTMMAEWQEDCDPERLA</sequence>
<reference evidence="2" key="1">
    <citation type="submission" date="2024-07" db="EMBL/GenBank/DDBJ databases">
        <title>Complete genome sequence of Verrucomicrobiaceae bacterium NT6N.</title>
        <authorList>
            <person name="Huang C."/>
            <person name="Takami H."/>
            <person name="Hamasaki K."/>
        </authorList>
    </citation>
    <scope>NUCLEOTIDE SEQUENCE</scope>
    <source>
        <strain evidence="2">NT6N</strain>
    </source>
</reference>
<dbReference type="Gene3D" id="2.20.130.10">
    <property type="entry name" value="CAC2371-like domains"/>
    <property type="match status" value="1"/>
</dbReference>
<protein>
    <recommendedName>
        <fullName evidence="1">Methyltransferase domain-containing protein</fullName>
    </recommendedName>
</protein>
<evidence type="ECO:0000259" key="1">
    <source>
        <dbReference type="Pfam" id="PF13649"/>
    </source>
</evidence>
<dbReference type="InterPro" id="IPR041698">
    <property type="entry name" value="Methyltransf_25"/>
</dbReference>
<accession>A0AAT9FLT1</accession>
<evidence type="ECO:0000313" key="2">
    <source>
        <dbReference type="EMBL" id="BDS06912.1"/>
    </source>
</evidence>
<dbReference type="Pfam" id="PF13649">
    <property type="entry name" value="Methyltransf_25"/>
    <property type="match status" value="1"/>
</dbReference>
<name>A0AAT9FLT1_9BACT</name>
<organism evidence="2">
    <name type="scientific">Oceaniferula spumae</name>
    <dbReference type="NCBI Taxonomy" id="2979115"/>
    <lineage>
        <taxon>Bacteria</taxon>
        <taxon>Pseudomonadati</taxon>
        <taxon>Verrucomicrobiota</taxon>
        <taxon>Verrucomicrobiia</taxon>
        <taxon>Verrucomicrobiales</taxon>
        <taxon>Verrucomicrobiaceae</taxon>
        <taxon>Oceaniferula</taxon>
    </lineage>
</organism>
<dbReference type="KEGG" id="osu:NT6N_19520"/>
<dbReference type="SUPFAM" id="SSF53335">
    <property type="entry name" value="S-adenosyl-L-methionine-dependent methyltransferases"/>
    <property type="match status" value="1"/>
</dbReference>
<proteinExistence type="predicted"/>
<dbReference type="PANTHER" id="PTHR43464">
    <property type="entry name" value="METHYLTRANSFERASE"/>
    <property type="match status" value="1"/>
</dbReference>
<feature type="domain" description="Methyltransferase" evidence="1">
    <location>
        <begin position="38"/>
        <end position="129"/>
    </location>
</feature>
<dbReference type="EMBL" id="AP026866">
    <property type="protein sequence ID" value="BDS06912.1"/>
    <property type="molecule type" value="Genomic_DNA"/>
</dbReference>
<dbReference type="GO" id="GO:0010420">
    <property type="term" value="F:polyprenyldihydroxybenzoate methyltransferase activity"/>
    <property type="evidence" value="ECO:0007669"/>
    <property type="project" value="TreeGrafter"/>
</dbReference>
<dbReference type="PANTHER" id="PTHR43464:SF23">
    <property type="entry name" value="JUVENILE HORMONE ACID O-METHYLTRANSFERASE"/>
    <property type="match status" value="1"/>
</dbReference>
<dbReference type="AlphaFoldDB" id="A0AAT9FLT1"/>
<gene>
    <name evidence="2" type="ORF">NT6N_19520</name>
</gene>
<dbReference type="CDD" id="cd02440">
    <property type="entry name" value="AdoMet_MTases"/>
    <property type="match status" value="1"/>
</dbReference>